<comment type="caution">
    <text evidence="1">The sequence shown here is derived from an EMBL/GenBank/DDBJ whole genome shotgun (WGS) entry which is preliminary data.</text>
</comment>
<sequence>MINARDGLPEADSPDRRAFCGSKGGSAAICYERQNCTNWRAER</sequence>
<organism evidence="1 2">
    <name type="scientific">Caballeronia sordidicola</name>
    <name type="common">Burkholderia sordidicola</name>
    <dbReference type="NCBI Taxonomy" id="196367"/>
    <lineage>
        <taxon>Bacteria</taxon>
        <taxon>Pseudomonadati</taxon>
        <taxon>Pseudomonadota</taxon>
        <taxon>Betaproteobacteria</taxon>
        <taxon>Burkholderiales</taxon>
        <taxon>Burkholderiaceae</taxon>
        <taxon>Caballeronia</taxon>
    </lineage>
</organism>
<evidence type="ECO:0000313" key="1">
    <source>
        <dbReference type="EMBL" id="OTP77368.1"/>
    </source>
</evidence>
<proteinExistence type="predicted"/>
<reference evidence="1 2" key="1">
    <citation type="submission" date="2017-03" db="EMBL/GenBank/DDBJ databases">
        <title>Genome analysis of strain PAMC 26510.</title>
        <authorList>
            <person name="Oh H.-M."/>
            <person name="Yang J.-A."/>
        </authorList>
    </citation>
    <scope>NUCLEOTIDE SEQUENCE [LARGE SCALE GENOMIC DNA]</scope>
    <source>
        <strain evidence="1 2">PAMC 26510</strain>
    </source>
</reference>
<gene>
    <name evidence="1" type="ORF">PAMC26510_09245</name>
</gene>
<dbReference type="AlphaFoldDB" id="A0A242N116"/>
<name>A0A242N116_CABSO</name>
<accession>A0A242N116</accession>
<dbReference type="Proteomes" id="UP000194546">
    <property type="component" value="Unassembled WGS sequence"/>
</dbReference>
<evidence type="ECO:0000313" key="2">
    <source>
        <dbReference type="Proteomes" id="UP000194546"/>
    </source>
</evidence>
<dbReference type="EMBL" id="NBTY01000053">
    <property type="protein sequence ID" value="OTP77368.1"/>
    <property type="molecule type" value="Genomic_DNA"/>
</dbReference>
<protein>
    <submittedName>
        <fullName evidence="1">Uncharacterized protein</fullName>
    </submittedName>
</protein>